<evidence type="ECO:0000256" key="2">
    <source>
        <dbReference type="ARBA" id="ARBA00009410"/>
    </source>
</evidence>
<name>A0ABU5Q6Y0_9BACT</name>
<dbReference type="Proteomes" id="UP001302949">
    <property type="component" value="Unassembled WGS sequence"/>
</dbReference>
<dbReference type="Gene3D" id="3.30.9.10">
    <property type="entry name" value="D-Amino Acid Oxidase, subunit A, domain 2"/>
    <property type="match status" value="1"/>
</dbReference>
<evidence type="ECO:0000256" key="1">
    <source>
        <dbReference type="ARBA" id="ARBA00001974"/>
    </source>
</evidence>
<gene>
    <name evidence="6" type="ORF">VB248_04220</name>
</gene>
<dbReference type="EC" id="1.-.-.-" evidence="6"/>
<dbReference type="RefSeq" id="WP_323295490.1">
    <property type="nucleotide sequence ID" value="NZ_JAYFUM010000005.1"/>
</dbReference>
<reference evidence="6 7" key="1">
    <citation type="submission" date="2023-12" db="EMBL/GenBank/DDBJ databases">
        <title>Novel species of the genus Arcicella isolated from rivers.</title>
        <authorList>
            <person name="Lu H."/>
        </authorList>
    </citation>
    <scope>NUCLEOTIDE SEQUENCE [LARGE SCALE GENOMIC DNA]</scope>
    <source>
        <strain evidence="6 7">KCTC 23307</strain>
    </source>
</reference>
<accession>A0ABU5Q6Y0</accession>
<comment type="cofactor">
    <cofactor evidence="1">
        <name>FAD</name>
        <dbReference type="ChEBI" id="CHEBI:57692"/>
    </cofactor>
</comment>
<dbReference type="PANTHER" id="PTHR13847:SF286">
    <property type="entry name" value="D-AMINO ACID DEHYDROGENASE"/>
    <property type="match status" value="1"/>
</dbReference>
<dbReference type="InterPro" id="IPR006076">
    <property type="entry name" value="FAD-dep_OxRdtase"/>
</dbReference>
<evidence type="ECO:0000313" key="7">
    <source>
        <dbReference type="Proteomes" id="UP001302949"/>
    </source>
</evidence>
<comment type="caution">
    <text evidence="6">The sequence shown here is derived from an EMBL/GenBank/DDBJ whole genome shotgun (WGS) entry which is preliminary data.</text>
</comment>
<evidence type="ECO:0000256" key="4">
    <source>
        <dbReference type="ARBA" id="ARBA00023002"/>
    </source>
</evidence>
<keyword evidence="7" id="KW-1185">Reference proteome</keyword>
<dbReference type="InterPro" id="IPR036188">
    <property type="entry name" value="FAD/NAD-bd_sf"/>
</dbReference>
<sequence>METETTGLDYLIVGQGLAGSILAYLLIREGKKINIIDSPEFPSSSRVAAGIYNPVTGRKLVKTWLADELFPHLEVFYTELEQVLDAKFLHPVPIYRPFPNKEVQTYFKSDKVSADFYDFATVEFENIRYKDLVNSTLGGVTTKHSGWLDLKVMLEAFRKYFQEKGVFIAEKFNPEKALSATCTTIFCEGFQAVNNPFFNYLPFSPVKGEVLDISIEGIELSEIINQGAFVVPLSANTFRLGATYSWHELDFAPTQKAKEELIEKYHKLMKPAISVTAHQAGVRPATKDRRPLIGMHPEFQQIGIFNGLGSKGVALAPYFAEQFVDFLVNGKELSPEVNINRFASLYLRVGNS</sequence>
<evidence type="ECO:0000259" key="5">
    <source>
        <dbReference type="Pfam" id="PF01266"/>
    </source>
</evidence>
<dbReference type="Gene3D" id="3.50.50.60">
    <property type="entry name" value="FAD/NAD(P)-binding domain"/>
    <property type="match status" value="1"/>
</dbReference>
<evidence type="ECO:0000313" key="6">
    <source>
        <dbReference type="EMBL" id="MEA5138322.1"/>
    </source>
</evidence>
<keyword evidence="4 6" id="KW-0560">Oxidoreductase</keyword>
<organism evidence="6 7">
    <name type="scientific">Arcicella rigui</name>
    <dbReference type="NCBI Taxonomy" id="797020"/>
    <lineage>
        <taxon>Bacteria</taxon>
        <taxon>Pseudomonadati</taxon>
        <taxon>Bacteroidota</taxon>
        <taxon>Cytophagia</taxon>
        <taxon>Cytophagales</taxon>
        <taxon>Flectobacillaceae</taxon>
        <taxon>Arcicella</taxon>
    </lineage>
</organism>
<comment type="similarity">
    <text evidence="2">Belongs to the DadA oxidoreductase family.</text>
</comment>
<dbReference type="Pfam" id="PF01266">
    <property type="entry name" value="DAO"/>
    <property type="match status" value="1"/>
</dbReference>
<dbReference type="GO" id="GO:0016491">
    <property type="term" value="F:oxidoreductase activity"/>
    <property type="evidence" value="ECO:0007669"/>
    <property type="project" value="UniProtKB-KW"/>
</dbReference>
<keyword evidence="3" id="KW-0285">Flavoprotein</keyword>
<dbReference type="SUPFAM" id="SSF51905">
    <property type="entry name" value="FAD/NAD(P)-binding domain"/>
    <property type="match status" value="1"/>
</dbReference>
<proteinExistence type="inferred from homology"/>
<evidence type="ECO:0000256" key="3">
    <source>
        <dbReference type="ARBA" id="ARBA00022630"/>
    </source>
</evidence>
<feature type="domain" description="FAD dependent oxidoreductase" evidence="5">
    <location>
        <begin position="9"/>
        <end position="324"/>
    </location>
</feature>
<dbReference type="PANTHER" id="PTHR13847">
    <property type="entry name" value="SARCOSINE DEHYDROGENASE-RELATED"/>
    <property type="match status" value="1"/>
</dbReference>
<protein>
    <submittedName>
        <fullName evidence="6">FAD-dependent oxidoreductase</fullName>
        <ecNumber evidence="6">1.-.-.-</ecNumber>
    </submittedName>
</protein>
<dbReference type="EMBL" id="JAYFUM010000005">
    <property type="protein sequence ID" value="MEA5138322.1"/>
    <property type="molecule type" value="Genomic_DNA"/>
</dbReference>